<dbReference type="Proteomes" id="UP001529510">
    <property type="component" value="Unassembled WGS sequence"/>
</dbReference>
<dbReference type="PANTHER" id="PTHR47027:SF30">
    <property type="entry name" value="THAP-TYPE DOMAIN-CONTAINING PROTEIN"/>
    <property type="match status" value="1"/>
</dbReference>
<evidence type="ECO:0000313" key="2">
    <source>
        <dbReference type="Proteomes" id="UP001529510"/>
    </source>
</evidence>
<evidence type="ECO:0008006" key="3">
    <source>
        <dbReference type="Google" id="ProtNLM"/>
    </source>
</evidence>
<gene>
    <name evidence="1" type="ORF">M9458_053786</name>
</gene>
<sequence>MSPLSFNDSRTGASPHEKAFHHVPRGILLAFCGIRYGVQGALLRAVRSLYDRSRSLVRIVRNKAAFCHRRGKEGVWFRDHKISSLLFADDIVLLASSGLDLQHALGWFAVECDMVGMKISTSKFEAMVLDWKRAACVLQVGGEFLPPVEELKRIGAAAAAMRSMYRSVVVKKEPSQKVKLSIYRSIYVPTLTYGHDRKDKAAKISFLLRVAGHTLRDR</sequence>
<dbReference type="PANTHER" id="PTHR47027">
    <property type="entry name" value="REVERSE TRANSCRIPTASE DOMAIN-CONTAINING PROTEIN"/>
    <property type="match status" value="1"/>
</dbReference>
<dbReference type="AlphaFoldDB" id="A0ABD0MQ36"/>
<organism evidence="1 2">
    <name type="scientific">Cirrhinus mrigala</name>
    <name type="common">Mrigala</name>
    <dbReference type="NCBI Taxonomy" id="683832"/>
    <lineage>
        <taxon>Eukaryota</taxon>
        <taxon>Metazoa</taxon>
        <taxon>Chordata</taxon>
        <taxon>Craniata</taxon>
        <taxon>Vertebrata</taxon>
        <taxon>Euteleostomi</taxon>
        <taxon>Actinopterygii</taxon>
        <taxon>Neopterygii</taxon>
        <taxon>Teleostei</taxon>
        <taxon>Ostariophysi</taxon>
        <taxon>Cypriniformes</taxon>
        <taxon>Cyprinidae</taxon>
        <taxon>Labeoninae</taxon>
        <taxon>Labeonini</taxon>
        <taxon>Cirrhinus</taxon>
    </lineage>
</organism>
<comment type="caution">
    <text evidence="1">The sequence shown here is derived from an EMBL/GenBank/DDBJ whole genome shotgun (WGS) entry which is preliminary data.</text>
</comment>
<feature type="non-terminal residue" evidence="1">
    <location>
        <position position="218"/>
    </location>
</feature>
<reference evidence="1 2" key="1">
    <citation type="submission" date="2024-05" db="EMBL/GenBank/DDBJ databases">
        <title>Genome sequencing and assembly of Indian major carp, Cirrhinus mrigala (Hamilton, 1822).</title>
        <authorList>
            <person name="Mohindra V."/>
            <person name="Chowdhury L.M."/>
            <person name="Lal K."/>
            <person name="Jena J.K."/>
        </authorList>
    </citation>
    <scope>NUCLEOTIDE SEQUENCE [LARGE SCALE GENOMIC DNA]</scope>
    <source>
        <strain evidence="1">CM1030</strain>
        <tissue evidence="1">Blood</tissue>
    </source>
</reference>
<evidence type="ECO:0000313" key="1">
    <source>
        <dbReference type="EMBL" id="KAL0150867.1"/>
    </source>
</evidence>
<protein>
    <recommendedName>
        <fullName evidence="3">Reverse transcriptase domain-containing protein</fullName>
    </recommendedName>
</protein>
<proteinExistence type="predicted"/>
<dbReference type="EMBL" id="JAMKFB020000267">
    <property type="protein sequence ID" value="KAL0150867.1"/>
    <property type="molecule type" value="Genomic_DNA"/>
</dbReference>
<name>A0ABD0MQ36_CIRMR</name>
<accession>A0ABD0MQ36</accession>
<keyword evidence="2" id="KW-1185">Reference proteome</keyword>